<dbReference type="Proteomes" id="UP000523821">
    <property type="component" value="Unassembled WGS sequence"/>
</dbReference>
<feature type="domain" description="Glycine zipper 2TM" evidence="5">
    <location>
        <begin position="29"/>
        <end position="69"/>
    </location>
</feature>
<reference evidence="6 7" key="1">
    <citation type="submission" date="2020-08" db="EMBL/GenBank/DDBJ databases">
        <title>Genomic Encyclopedia of Type Strains, Phase IV (KMG-IV): sequencing the most valuable type-strain genomes for metagenomic binning, comparative biology and taxonomic classification.</title>
        <authorList>
            <person name="Goeker M."/>
        </authorList>
    </citation>
    <scope>NUCLEOTIDE SEQUENCE [LARGE SCALE GENOMIC DNA]</scope>
    <source>
        <strain evidence="6 7">DSM 16268</strain>
    </source>
</reference>
<organism evidence="6 7">
    <name type="scientific">Prosthecomicrobium pneumaticum</name>
    <dbReference type="NCBI Taxonomy" id="81895"/>
    <lineage>
        <taxon>Bacteria</taxon>
        <taxon>Pseudomonadati</taxon>
        <taxon>Pseudomonadota</taxon>
        <taxon>Alphaproteobacteria</taxon>
        <taxon>Hyphomicrobiales</taxon>
        <taxon>Kaistiaceae</taxon>
        <taxon>Prosthecomicrobium</taxon>
    </lineage>
</organism>
<dbReference type="InterPro" id="IPR016364">
    <property type="entry name" value="Surface_antigen_Rickettsia"/>
</dbReference>
<evidence type="ECO:0000313" key="6">
    <source>
        <dbReference type="EMBL" id="MBB5754332.1"/>
    </source>
</evidence>
<comment type="similarity">
    <text evidence="2">Belongs to the rickettsiale 17 kDa surface antigen family.</text>
</comment>
<dbReference type="GO" id="GO:0009279">
    <property type="term" value="C:cell outer membrane"/>
    <property type="evidence" value="ECO:0007669"/>
    <property type="project" value="UniProtKB-SubCell"/>
</dbReference>
<evidence type="ECO:0000256" key="1">
    <source>
        <dbReference type="ARBA" id="ARBA00004459"/>
    </source>
</evidence>
<dbReference type="RefSeq" id="WP_183857779.1">
    <property type="nucleotide sequence ID" value="NZ_JACHOO010000007.1"/>
</dbReference>
<comment type="caution">
    <text evidence="6">The sequence shown here is derived from an EMBL/GenBank/DDBJ whole genome shotgun (WGS) entry which is preliminary data.</text>
</comment>
<accession>A0A7W9FP81</accession>
<proteinExistence type="inferred from homology"/>
<sequence length="153" mass="16191">MTVKALVAGGLAAMLLAGCSETGPRQNVGALSGAILGGVVGNQFGSGSGRVAATIAGVAAGAWLGGAIGQRLDQQATERAQRAEYDALEYGRPGAPVEWQESRYRGEIVPGQRYRVNDYDCRDYTHRIWIDGEPEVARGTACRQPDGTWRPVS</sequence>
<protein>
    <recommendedName>
        <fullName evidence="3">17 kDa surface antigen</fullName>
    </recommendedName>
</protein>
<dbReference type="PIRSF" id="PIRSF002721">
    <property type="entry name" value="Surface_antigen_Rickettsia"/>
    <property type="match status" value="1"/>
</dbReference>
<evidence type="ECO:0000256" key="4">
    <source>
        <dbReference type="ARBA" id="ARBA00023288"/>
    </source>
</evidence>
<keyword evidence="7" id="KW-1185">Reference proteome</keyword>
<gene>
    <name evidence="6" type="ORF">GGQ63_003413</name>
</gene>
<name>A0A7W9FP81_9HYPH</name>
<keyword evidence="4" id="KW-0449">Lipoprotein</keyword>
<evidence type="ECO:0000256" key="3">
    <source>
        <dbReference type="ARBA" id="ARBA00015281"/>
    </source>
</evidence>
<dbReference type="Pfam" id="PF05433">
    <property type="entry name" value="Rick_17kDa_Anti"/>
    <property type="match status" value="1"/>
</dbReference>
<dbReference type="EMBL" id="JACHOO010000007">
    <property type="protein sequence ID" value="MBB5754332.1"/>
    <property type="molecule type" value="Genomic_DNA"/>
</dbReference>
<dbReference type="InterPro" id="IPR008816">
    <property type="entry name" value="Gly_zipper_2TM_dom"/>
</dbReference>
<evidence type="ECO:0000256" key="2">
    <source>
        <dbReference type="ARBA" id="ARBA00008681"/>
    </source>
</evidence>
<comment type="subcellular location">
    <subcellularLocation>
        <location evidence="1">Cell outer membrane</location>
        <topology evidence="1">Lipid-anchor</topology>
    </subcellularLocation>
</comment>
<evidence type="ECO:0000259" key="5">
    <source>
        <dbReference type="Pfam" id="PF05433"/>
    </source>
</evidence>
<evidence type="ECO:0000313" key="7">
    <source>
        <dbReference type="Proteomes" id="UP000523821"/>
    </source>
</evidence>
<dbReference type="PROSITE" id="PS51257">
    <property type="entry name" value="PROKAR_LIPOPROTEIN"/>
    <property type="match status" value="1"/>
</dbReference>
<dbReference type="AlphaFoldDB" id="A0A7W9FP81"/>